<dbReference type="CDD" id="cd17744">
    <property type="entry name" value="BRCT_MDC1_rpt1"/>
    <property type="match status" value="1"/>
</dbReference>
<dbReference type="SMART" id="SM00292">
    <property type="entry name" value="BRCT"/>
    <property type="match status" value="1"/>
</dbReference>
<feature type="domain" description="BRCT" evidence="5">
    <location>
        <begin position="899"/>
        <end position="963"/>
    </location>
</feature>
<evidence type="ECO:0000313" key="6">
    <source>
        <dbReference type="EMBL" id="MQL73784.1"/>
    </source>
</evidence>
<keyword evidence="7" id="KW-1185">Reference proteome</keyword>
<protein>
    <recommendedName>
        <fullName evidence="5">BRCT domain-containing protein</fullName>
    </recommendedName>
</protein>
<feature type="compositionally biased region" description="Basic and acidic residues" evidence="4">
    <location>
        <begin position="255"/>
        <end position="267"/>
    </location>
</feature>
<feature type="region of interest" description="Disordered" evidence="4">
    <location>
        <begin position="415"/>
        <end position="444"/>
    </location>
</feature>
<evidence type="ECO:0000256" key="1">
    <source>
        <dbReference type="ARBA" id="ARBA00004123"/>
    </source>
</evidence>
<organism evidence="6 7">
    <name type="scientific">Colocasia esculenta</name>
    <name type="common">Wild taro</name>
    <name type="synonym">Arum esculentum</name>
    <dbReference type="NCBI Taxonomy" id="4460"/>
    <lineage>
        <taxon>Eukaryota</taxon>
        <taxon>Viridiplantae</taxon>
        <taxon>Streptophyta</taxon>
        <taxon>Embryophyta</taxon>
        <taxon>Tracheophyta</taxon>
        <taxon>Spermatophyta</taxon>
        <taxon>Magnoliopsida</taxon>
        <taxon>Liliopsida</taxon>
        <taxon>Araceae</taxon>
        <taxon>Aroideae</taxon>
        <taxon>Colocasieae</taxon>
        <taxon>Colocasia</taxon>
    </lineage>
</organism>
<dbReference type="Pfam" id="PF16589">
    <property type="entry name" value="BRCT_2"/>
    <property type="match status" value="1"/>
</dbReference>
<dbReference type="Proteomes" id="UP000652761">
    <property type="component" value="Unassembled WGS sequence"/>
</dbReference>
<dbReference type="PANTHER" id="PTHR23196:SF1">
    <property type="entry name" value="PAX-INTERACTING PROTEIN 1"/>
    <property type="match status" value="1"/>
</dbReference>
<evidence type="ECO:0000256" key="3">
    <source>
        <dbReference type="ARBA" id="ARBA00023242"/>
    </source>
</evidence>
<dbReference type="Gene3D" id="3.40.50.10190">
    <property type="entry name" value="BRCT domain"/>
    <property type="match status" value="2"/>
</dbReference>
<dbReference type="PANTHER" id="PTHR23196">
    <property type="entry name" value="PAX TRANSCRIPTION ACTIVATION DOMAIN INTERACTING PROTEIN"/>
    <property type="match status" value="1"/>
</dbReference>
<comment type="caution">
    <text evidence="6">The sequence shown here is derived from an EMBL/GenBank/DDBJ whole genome shotgun (WGS) entry which is preliminary data.</text>
</comment>
<sequence>PLRRRSFTEVRAAALRASGLAAACSTTPRTLDADHIPSFCSNLPSEEQDECVGLMKERGQFIDSRSCVPNLVVGIQNSDNCMQNGHTKQVKNKSGNLTVRKLNFEEAISRKYESTVKMMDNGNSDTPHSPVCIHFLSGLSYVDSQEPGEQSQADALDAVDKFLSINDVGLSQDANPRKPCVMMTPLVSSAKGTHCLAQMGRGSPVGKAGVFDWVDTLEDEGGGDFFFKRKDLFFGKSKHIKKSLTNPQSTINKMGKHEGVHPKTDTDKMNLTSLETRLNQDICRKTWVSQVPINNITCKEINGQLNEEPSMQQLQETHVERGEESVHDIGPDTQIAAEAMEALVCGPLFVGHEQQSAQPNTGNVVEGTNIRATRKKTSSSCMLQTKRGTTADIGGGSCSTRRSNRIKTLHMEANLHDSSSSKGSLTHLKLKRDQRKKETRDSEDGRIEKLLCKLKSTKCKLNGNSSESFGADKVHGKLQRSSTSVMVDAIDKQVSESAKAEMDECVKQIVESVSNELDSRASSLVLEDQVYFSKQVVHRGNSLCVTPVAHRTRKRKVYAAERLGTVSTYEETRKDSAEAKTIPANRKLARIVADATELLSDQGKGSSRMNISSEFDVQKVTTLPEKQCSRNALSGDIIVHRKQRTARKSKSGNNDQAVKPKDPSLPRHVTQAVGPCPLQQDNLTLFENANVRLKSVKDMLKLDSAISPSETDMTNAGVKGSLVASGVRTRSFVKSHPYTSERDSRQGLEGDISTGAGFFNLRHSTDMNEEHLQEVEHKGSLSSASFHVNHGIQLLSEVEDAKDDAKLLGDPKEKPSGSISIAQQKLRGSPVCTSMELLKVSQKRKGLSKALIARELIRLESPEAASSLGFKDLRRRRDITSIRVCFSHHLDDDIIKHQKKILVRLGVSIVTIVSDATHFIADKFVRTRNMLEAMAAGKPVVTHLWLESCGQASCFIDEKNYILRDARKEKEIGFSMPASLAHARQRPLLQGKRVFVTANVKPDMKLVADLAMAAQGQPIERLGRSAIKDDKLLDDLLVISCEEDFAICKPLLEKGAEVFSSELLLNGIVVQKLEYDRHRLFLDHVKRTRSSVWLRSENSNRFLSVTRCT</sequence>
<evidence type="ECO:0000256" key="4">
    <source>
        <dbReference type="SAM" id="MobiDB-lite"/>
    </source>
</evidence>
<dbReference type="GO" id="GO:0006974">
    <property type="term" value="P:DNA damage response"/>
    <property type="evidence" value="ECO:0007669"/>
    <property type="project" value="UniProtKB-KW"/>
</dbReference>
<evidence type="ECO:0000256" key="2">
    <source>
        <dbReference type="ARBA" id="ARBA00022763"/>
    </source>
</evidence>
<dbReference type="EMBL" id="NMUH01000180">
    <property type="protein sequence ID" value="MQL73784.1"/>
    <property type="molecule type" value="Genomic_DNA"/>
</dbReference>
<feature type="compositionally biased region" description="Basic and acidic residues" evidence="4">
    <location>
        <begin position="435"/>
        <end position="444"/>
    </location>
</feature>
<dbReference type="InterPro" id="IPR001357">
    <property type="entry name" value="BRCT_dom"/>
</dbReference>
<evidence type="ECO:0000259" key="5">
    <source>
        <dbReference type="PROSITE" id="PS50172"/>
    </source>
</evidence>
<reference evidence="6" key="1">
    <citation type="submission" date="2017-07" db="EMBL/GenBank/DDBJ databases">
        <title>Taro Niue Genome Assembly and Annotation.</title>
        <authorList>
            <person name="Atibalentja N."/>
            <person name="Keating K."/>
            <person name="Fields C.J."/>
        </authorList>
    </citation>
    <scope>NUCLEOTIDE SEQUENCE</scope>
    <source>
        <strain evidence="6">Niue_2</strain>
        <tissue evidence="6">Leaf</tissue>
    </source>
</reference>
<dbReference type="InterPro" id="IPR051579">
    <property type="entry name" value="DDR_Transcriptional_Reg"/>
</dbReference>
<comment type="subcellular location">
    <subcellularLocation>
        <location evidence="1">Nucleus</location>
    </subcellularLocation>
</comment>
<feature type="region of interest" description="Disordered" evidence="4">
    <location>
        <begin position="248"/>
        <end position="267"/>
    </location>
</feature>
<dbReference type="CDD" id="cd18432">
    <property type="entry name" value="BRCT_PAXIP1_rpt6_like"/>
    <property type="match status" value="1"/>
</dbReference>
<feature type="non-terminal residue" evidence="6">
    <location>
        <position position="1"/>
    </location>
</feature>
<dbReference type="SUPFAM" id="SSF52113">
    <property type="entry name" value="BRCT domain"/>
    <property type="match status" value="1"/>
</dbReference>
<dbReference type="InterPro" id="IPR036420">
    <property type="entry name" value="BRCT_dom_sf"/>
</dbReference>
<feature type="region of interest" description="Disordered" evidence="4">
    <location>
        <begin position="642"/>
        <end position="668"/>
    </location>
</feature>
<name>A0A843TWQ2_COLES</name>
<proteinExistence type="predicted"/>
<dbReference type="AlphaFoldDB" id="A0A843TWQ2"/>
<dbReference type="GO" id="GO:0005634">
    <property type="term" value="C:nucleus"/>
    <property type="evidence" value="ECO:0007669"/>
    <property type="project" value="UniProtKB-SubCell"/>
</dbReference>
<dbReference type="Pfam" id="PF16770">
    <property type="entry name" value="RTT107_BRCT_5"/>
    <property type="match status" value="1"/>
</dbReference>
<dbReference type="OrthoDB" id="342264at2759"/>
<dbReference type="PROSITE" id="PS50172">
    <property type="entry name" value="BRCT"/>
    <property type="match status" value="1"/>
</dbReference>
<accession>A0A843TWQ2</accession>
<evidence type="ECO:0000313" key="7">
    <source>
        <dbReference type="Proteomes" id="UP000652761"/>
    </source>
</evidence>
<keyword evidence="3" id="KW-0539">Nucleus</keyword>
<gene>
    <name evidence="6" type="ORF">Taro_006134</name>
</gene>
<keyword evidence="2" id="KW-0227">DNA damage</keyword>